<gene>
    <name evidence="2" type="ORF">GA0061098_10358</name>
</gene>
<proteinExistence type="predicted"/>
<organism evidence="2 3">
    <name type="scientific">Bradyrhizobium shewense</name>
    <dbReference type="NCBI Taxonomy" id="1761772"/>
    <lineage>
        <taxon>Bacteria</taxon>
        <taxon>Pseudomonadati</taxon>
        <taxon>Pseudomonadota</taxon>
        <taxon>Alphaproteobacteria</taxon>
        <taxon>Hyphomicrobiales</taxon>
        <taxon>Nitrobacteraceae</taxon>
        <taxon>Bradyrhizobium</taxon>
    </lineage>
</organism>
<protein>
    <recommendedName>
        <fullName evidence="4">Methyl-accepting chemotaxis protein</fullName>
    </recommendedName>
</protein>
<dbReference type="Gene3D" id="1.10.287.950">
    <property type="entry name" value="Methyl-accepting chemotaxis protein"/>
    <property type="match status" value="1"/>
</dbReference>
<feature type="region of interest" description="Disordered" evidence="1">
    <location>
        <begin position="31"/>
        <end position="57"/>
    </location>
</feature>
<dbReference type="SUPFAM" id="SSF58104">
    <property type="entry name" value="Methyl-accepting chemotaxis protein (MCP) signaling domain"/>
    <property type="match status" value="1"/>
</dbReference>
<dbReference type="Proteomes" id="UP000199184">
    <property type="component" value="Unassembled WGS sequence"/>
</dbReference>
<evidence type="ECO:0000313" key="2">
    <source>
        <dbReference type="EMBL" id="SCB55110.1"/>
    </source>
</evidence>
<evidence type="ECO:0000313" key="3">
    <source>
        <dbReference type="Proteomes" id="UP000199184"/>
    </source>
</evidence>
<evidence type="ECO:0008006" key="4">
    <source>
        <dbReference type="Google" id="ProtNLM"/>
    </source>
</evidence>
<evidence type="ECO:0000256" key="1">
    <source>
        <dbReference type="SAM" id="MobiDB-lite"/>
    </source>
</evidence>
<accession>A0A1C3XS75</accession>
<sequence>SAVEQQGAATQEIARSVQTVAQGTQTAATDIGEVNRGAAETGSASEEVLHSAKTLSSESTRLRAELDRFMGNIRAA</sequence>
<reference evidence="3" key="1">
    <citation type="submission" date="2016-08" db="EMBL/GenBank/DDBJ databases">
        <authorList>
            <person name="Varghese N."/>
            <person name="Submissions Spin"/>
        </authorList>
    </citation>
    <scope>NUCLEOTIDE SEQUENCE [LARGE SCALE GENOMIC DNA]</scope>
    <source>
        <strain evidence="3">ERR11</strain>
    </source>
</reference>
<feature type="non-terminal residue" evidence="2">
    <location>
        <position position="1"/>
    </location>
</feature>
<keyword evidence="3" id="KW-1185">Reference proteome</keyword>
<dbReference type="AlphaFoldDB" id="A0A1C3XS75"/>
<dbReference type="EMBL" id="FMAI01000035">
    <property type="protein sequence ID" value="SCB55110.1"/>
    <property type="molecule type" value="Genomic_DNA"/>
</dbReference>
<name>A0A1C3XS75_9BRAD</name>